<feature type="repeat" description="Lumazine-binding" evidence="11">
    <location>
        <begin position="97"/>
        <end position="193"/>
    </location>
</feature>
<comment type="catalytic activity">
    <reaction evidence="1">
        <text>2 6,7-dimethyl-8-(1-D-ribityl)lumazine + H(+) = 5-amino-6-(D-ribitylamino)uracil + riboflavin</text>
        <dbReference type="Rhea" id="RHEA:20772"/>
        <dbReference type="ChEBI" id="CHEBI:15378"/>
        <dbReference type="ChEBI" id="CHEBI:15934"/>
        <dbReference type="ChEBI" id="CHEBI:57986"/>
        <dbReference type="ChEBI" id="CHEBI:58201"/>
        <dbReference type="EC" id="2.5.1.9"/>
    </reaction>
</comment>
<gene>
    <name evidence="13" type="ORF">N783_08625</name>
</gene>
<evidence type="ECO:0000256" key="6">
    <source>
        <dbReference type="ARBA" id="ARBA00013950"/>
    </source>
</evidence>
<evidence type="ECO:0000256" key="1">
    <source>
        <dbReference type="ARBA" id="ARBA00000968"/>
    </source>
</evidence>
<dbReference type="GO" id="GO:0009231">
    <property type="term" value="P:riboflavin biosynthetic process"/>
    <property type="evidence" value="ECO:0007669"/>
    <property type="project" value="UniProtKB-KW"/>
</dbReference>
<dbReference type="GO" id="GO:0004746">
    <property type="term" value="F:riboflavin synthase activity"/>
    <property type="evidence" value="ECO:0007669"/>
    <property type="project" value="UniProtKB-UniRule"/>
</dbReference>
<keyword evidence="9" id="KW-0677">Repeat</keyword>
<dbReference type="PANTHER" id="PTHR21098">
    <property type="entry name" value="RIBOFLAVIN SYNTHASE ALPHA CHAIN"/>
    <property type="match status" value="1"/>
</dbReference>
<dbReference type="SUPFAM" id="SSF63380">
    <property type="entry name" value="Riboflavin synthase domain-like"/>
    <property type="match status" value="2"/>
</dbReference>
<sequence length="217" mass="23653">MFTGIIEELGTVKRIQSGQESMEIIVQASKILEDVHLGDSISVNGVCLTVTHYTKDEASFDVMPETFKATNLNELSKGSKVNLERAMKADGRFGGHMVSGHVDGLGTITSKKAESNAVYYDIELPTELLDYFVYKGSVTVDGTSLTVFGVNDKGITISLIPHTMEHTIIGDKGAGDHVNIEIDMLGKYVVNFLTKQFGSDKKSSSITESFLQENGFM</sequence>
<dbReference type="CDD" id="cd00402">
    <property type="entry name" value="Riboflavin_synthase_like"/>
    <property type="match status" value="1"/>
</dbReference>
<evidence type="ECO:0000313" key="14">
    <source>
        <dbReference type="Proteomes" id="UP000030403"/>
    </source>
</evidence>
<comment type="function">
    <text evidence="2">Catalyzes the dismutation of two molecules of 6,7-dimethyl-8-ribityllumazine, resulting in the formation of riboflavin and 5-amino-6-(D-ribitylamino)uracil.</text>
</comment>
<dbReference type="NCBIfam" id="NF009566">
    <property type="entry name" value="PRK13020.1"/>
    <property type="match status" value="1"/>
</dbReference>
<evidence type="ECO:0000313" key="13">
    <source>
        <dbReference type="EMBL" id="KGX88304.1"/>
    </source>
</evidence>
<name>A0A0A5G8C1_9BACI</name>
<dbReference type="Gene3D" id="2.40.30.20">
    <property type="match status" value="2"/>
</dbReference>
<dbReference type="PROSITE" id="PS51177">
    <property type="entry name" value="LUMAZINE_BIND"/>
    <property type="match status" value="2"/>
</dbReference>
<dbReference type="PANTHER" id="PTHR21098:SF12">
    <property type="entry name" value="RIBOFLAVIN SYNTHASE"/>
    <property type="match status" value="1"/>
</dbReference>
<protein>
    <recommendedName>
        <fullName evidence="6 10">Riboflavin synthase</fullName>
        <ecNumber evidence="5 10">2.5.1.9</ecNumber>
    </recommendedName>
</protein>
<evidence type="ECO:0000256" key="8">
    <source>
        <dbReference type="ARBA" id="ARBA00022679"/>
    </source>
</evidence>
<feature type="domain" description="Lumazine-binding" evidence="12">
    <location>
        <begin position="97"/>
        <end position="193"/>
    </location>
</feature>
<comment type="subunit">
    <text evidence="4">Homotrimer.</text>
</comment>
<dbReference type="NCBIfam" id="NF006767">
    <property type="entry name" value="PRK09289.1"/>
    <property type="match status" value="1"/>
</dbReference>
<dbReference type="RefSeq" id="WP_027446649.1">
    <property type="nucleotide sequence ID" value="NZ_AULJ01000038.1"/>
</dbReference>
<dbReference type="InterPro" id="IPR001783">
    <property type="entry name" value="Lumazine-bd"/>
</dbReference>
<dbReference type="PIRSF" id="PIRSF000498">
    <property type="entry name" value="Riboflavin_syn_A"/>
    <property type="match status" value="1"/>
</dbReference>
<dbReference type="InterPro" id="IPR023366">
    <property type="entry name" value="ATP_synth_asu-like_sf"/>
</dbReference>
<dbReference type="FunFam" id="2.40.30.20:FF:000004">
    <property type="entry name" value="Riboflavin synthase, alpha subunit"/>
    <property type="match status" value="1"/>
</dbReference>
<evidence type="ECO:0000259" key="12">
    <source>
        <dbReference type="PROSITE" id="PS51177"/>
    </source>
</evidence>
<accession>A0A0A5G8C1</accession>
<comment type="caution">
    <text evidence="13">The sequence shown here is derived from an EMBL/GenBank/DDBJ whole genome shotgun (WGS) entry which is preliminary data.</text>
</comment>
<feature type="repeat" description="Lumazine-binding" evidence="11">
    <location>
        <begin position="1"/>
        <end position="96"/>
    </location>
</feature>
<evidence type="ECO:0000256" key="10">
    <source>
        <dbReference type="NCBIfam" id="TIGR00187"/>
    </source>
</evidence>
<dbReference type="InterPro" id="IPR017938">
    <property type="entry name" value="Riboflavin_synthase-like_b-brl"/>
</dbReference>
<evidence type="ECO:0000256" key="3">
    <source>
        <dbReference type="ARBA" id="ARBA00004887"/>
    </source>
</evidence>
<dbReference type="NCBIfam" id="TIGR00187">
    <property type="entry name" value="ribE"/>
    <property type="match status" value="1"/>
</dbReference>
<dbReference type="FunFam" id="2.40.30.20:FF:000003">
    <property type="entry name" value="Riboflavin synthase, alpha subunit"/>
    <property type="match status" value="1"/>
</dbReference>
<dbReference type="EC" id="2.5.1.9" evidence="5 10"/>
<keyword evidence="8 13" id="KW-0808">Transferase</keyword>
<evidence type="ECO:0000256" key="7">
    <source>
        <dbReference type="ARBA" id="ARBA00022619"/>
    </source>
</evidence>
<organism evidence="13 14">
    <name type="scientific">Pontibacillus marinus BH030004 = DSM 16465</name>
    <dbReference type="NCBI Taxonomy" id="1385511"/>
    <lineage>
        <taxon>Bacteria</taxon>
        <taxon>Bacillati</taxon>
        <taxon>Bacillota</taxon>
        <taxon>Bacilli</taxon>
        <taxon>Bacillales</taxon>
        <taxon>Bacillaceae</taxon>
        <taxon>Pontibacillus</taxon>
    </lineage>
</organism>
<evidence type="ECO:0000256" key="9">
    <source>
        <dbReference type="ARBA" id="ARBA00022737"/>
    </source>
</evidence>
<reference evidence="13 14" key="1">
    <citation type="submission" date="2013-08" db="EMBL/GenBank/DDBJ databases">
        <authorList>
            <person name="Huang J."/>
            <person name="Wang G."/>
        </authorList>
    </citation>
    <scope>NUCLEOTIDE SEQUENCE [LARGE SCALE GENOMIC DNA]</scope>
    <source>
        <strain evidence="13 14">BH030004</strain>
    </source>
</reference>
<proteinExistence type="predicted"/>
<comment type="pathway">
    <text evidence="3">Cofactor biosynthesis; riboflavin biosynthesis; riboflavin from 2-hydroxy-3-oxobutyl phosphate and 5-amino-6-(D-ribitylamino)uracil: step 2/2.</text>
</comment>
<dbReference type="eggNOG" id="COG0307">
    <property type="taxonomic scope" value="Bacteria"/>
</dbReference>
<dbReference type="AlphaFoldDB" id="A0A0A5G8C1"/>
<evidence type="ECO:0000256" key="11">
    <source>
        <dbReference type="PROSITE-ProRule" id="PRU00524"/>
    </source>
</evidence>
<feature type="domain" description="Lumazine-binding" evidence="12">
    <location>
        <begin position="1"/>
        <end position="96"/>
    </location>
</feature>
<dbReference type="InterPro" id="IPR026017">
    <property type="entry name" value="Lumazine-bd_dom"/>
</dbReference>
<evidence type="ECO:0000256" key="5">
    <source>
        <dbReference type="ARBA" id="ARBA00012827"/>
    </source>
</evidence>
<dbReference type="EMBL" id="AVPF01000020">
    <property type="protein sequence ID" value="KGX88304.1"/>
    <property type="molecule type" value="Genomic_DNA"/>
</dbReference>
<evidence type="ECO:0000256" key="4">
    <source>
        <dbReference type="ARBA" id="ARBA00011233"/>
    </source>
</evidence>
<keyword evidence="7" id="KW-0686">Riboflavin biosynthesis</keyword>
<dbReference type="Pfam" id="PF00677">
    <property type="entry name" value="Lum_binding"/>
    <property type="match status" value="2"/>
</dbReference>
<dbReference type="STRING" id="1385511.GCA_000425225_03006"/>
<keyword evidence="14" id="KW-1185">Reference proteome</keyword>
<evidence type="ECO:0000256" key="2">
    <source>
        <dbReference type="ARBA" id="ARBA00002803"/>
    </source>
</evidence>
<dbReference type="Proteomes" id="UP000030403">
    <property type="component" value="Unassembled WGS sequence"/>
</dbReference>
<dbReference type="OrthoDB" id="9788537at2"/>